<evidence type="ECO:0000313" key="2">
    <source>
        <dbReference type="Proteomes" id="UP000664480"/>
    </source>
</evidence>
<dbReference type="EMBL" id="JAFKCU010000006">
    <property type="protein sequence ID" value="MBN7817635.1"/>
    <property type="molecule type" value="Genomic_DNA"/>
</dbReference>
<reference evidence="1 2" key="1">
    <citation type="submission" date="2021-03" db="EMBL/GenBank/DDBJ databases">
        <title>novel species isolated from a fishpond in China.</title>
        <authorList>
            <person name="Lu H."/>
            <person name="Cai Z."/>
        </authorList>
    </citation>
    <scope>NUCLEOTIDE SEQUENCE [LARGE SCALE GENOMIC DNA]</scope>
    <source>
        <strain evidence="1 2">YJ13C</strain>
    </source>
</reference>
<comment type="caution">
    <text evidence="1">The sequence shown here is derived from an EMBL/GenBank/DDBJ whole genome shotgun (WGS) entry which is preliminary data.</text>
</comment>
<dbReference type="Proteomes" id="UP000664480">
    <property type="component" value="Unassembled WGS sequence"/>
</dbReference>
<dbReference type="SUPFAM" id="SSF47384">
    <property type="entry name" value="Homodimeric domain of signal transducing histidine kinase"/>
    <property type="match status" value="1"/>
</dbReference>
<name>A0ABS3CLJ3_9BACT</name>
<dbReference type="RefSeq" id="WP_206588297.1">
    <property type="nucleotide sequence ID" value="NZ_JAFKCU010000006.1"/>
</dbReference>
<evidence type="ECO:0000313" key="1">
    <source>
        <dbReference type="EMBL" id="MBN7817635.1"/>
    </source>
</evidence>
<gene>
    <name evidence="1" type="ORF">J0A69_19485</name>
</gene>
<proteinExistence type="predicted"/>
<sequence length="416" mass="47172">MDSDHFYLILLDVEGNVLNSNKIFQELTKSSSESALSLYLSAKSGDDFTQTIDEMLSSPKQKRHLLLDFEGKNQATKVWWEFSVITSPEMDFLGVMGVGIEFQFLKNEFPWENLSDVLGFSKIKLSPDFELLDSLNASVSKIGLNTRGSKGNNIFETLLVPADSENQQKIDRFKQDRVSCCLLLKNPENCQQFAGLLVSTNLEFHLFILPKNTKSSMDALVKPFTENQLSNFPGSIWIVDQELRLLQQNNSGSVLSNAWKGKPFKEGSLFSFNHQSNRFTTLLDKVKDCVNSGNPAEVELRVKVSPTEFGFWKMNIRPIKNSNGERIAVLIQAIDISAWGKKLMELQSENQQLKELALKPSHILRSPLSSMLGLLDLIDPRQLDKENQKYFSYLKPLAKELDDVIRTNAKKMSIFD</sequence>
<dbReference type="Gene3D" id="1.10.287.130">
    <property type="match status" value="1"/>
</dbReference>
<organism evidence="1 2">
    <name type="scientific">Algoriphagus pacificus</name>
    <dbReference type="NCBI Taxonomy" id="2811234"/>
    <lineage>
        <taxon>Bacteria</taxon>
        <taxon>Pseudomonadati</taxon>
        <taxon>Bacteroidota</taxon>
        <taxon>Cytophagia</taxon>
        <taxon>Cytophagales</taxon>
        <taxon>Cyclobacteriaceae</taxon>
        <taxon>Algoriphagus</taxon>
    </lineage>
</organism>
<dbReference type="InterPro" id="IPR036097">
    <property type="entry name" value="HisK_dim/P_sf"/>
</dbReference>
<accession>A0ABS3CLJ3</accession>
<keyword evidence="2" id="KW-1185">Reference proteome</keyword>
<protein>
    <recommendedName>
        <fullName evidence="3">PAS domain-containing protein</fullName>
    </recommendedName>
</protein>
<evidence type="ECO:0008006" key="3">
    <source>
        <dbReference type="Google" id="ProtNLM"/>
    </source>
</evidence>